<dbReference type="EMBL" id="KV417276">
    <property type="protein sequence ID" value="KZO98327.1"/>
    <property type="molecule type" value="Genomic_DNA"/>
</dbReference>
<reference evidence="2 3" key="1">
    <citation type="journal article" date="2016" name="Mol. Biol. Evol.">
        <title>Comparative Genomics of Early-Diverging Mushroom-Forming Fungi Provides Insights into the Origins of Lignocellulose Decay Capabilities.</title>
        <authorList>
            <person name="Nagy L.G."/>
            <person name="Riley R."/>
            <person name="Tritt A."/>
            <person name="Adam C."/>
            <person name="Daum C."/>
            <person name="Floudas D."/>
            <person name="Sun H."/>
            <person name="Yadav J.S."/>
            <person name="Pangilinan J."/>
            <person name="Larsson K.H."/>
            <person name="Matsuura K."/>
            <person name="Barry K."/>
            <person name="Labutti K."/>
            <person name="Kuo R."/>
            <person name="Ohm R.A."/>
            <person name="Bhattacharya S.S."/>
            <person name="Shirouzu T."/>
            <person name="Yoshinaga Y."/>
            <person name="Martin F.M."/>
            <person name="Grigoriev I.V."/>
            <person name="Hibbett D.S."/>
        </authorList>
    </citation>
    <scope>NUCLEOTIDE SEQUENCE [LARGE SCALE GENOMIC DNA]</scope>
    <source>
        <strain evidence="2 3">TUFC12733</strain>
    </source>
</reference>
<feature type="region of interest" description="Disordered" evidence="1">
    <location>
        <begin position="111"/>
        <end position="133"/>
    </location>
</feature>
<feature type="compositionally biased region" description="Basic residues" evidence="1">
    <location>
        <begin position="122"/>
        <end position="131"/>
    </location>
</feature>
<name>A0A167P1R8_CALVF</name>
<dbReference type="AlphaFoldDB" id="A0A167P1R8"/>
<evidence type="ECO:0000313" key="2">
    <source>
        <dbReference type="EMBL" id="KZO98327.1"/>
    </source>
</evidence>
<evidence type="ECO:0000256" key="1">
    <source>
        <dbReference type="SAM" id="MobiDB-lite"/>
    </source>
</evidence>
<organism evidence="2 3">
    <name type="scientific">Calocera viscosa (strain TUFC12733)</name>
    <dbReference type="NCBI Taxonomy" id="1330018"/>
    <lineage>
        <taxon>Eukaryota</taxon>
        <taxon>Fungi</taxon>
        <taxon>Dikarya</taxon>
        <taxon>Basidiomycota</taxon>
        <taxon>Agaricomycotina</taxon>
        <taxon>Dacrymycetes</taxon>
        <taxon>Dacrymycetales</taxon>
        <taxon>Dacrymycetaceae</taxon>
        <taxon>Calocera</taxon>
    </lineage>
</organism>
<sequence>MPSASHRNSSQPPIIGLQSFPQPVLRPSCLSTAPCHLTTRLGNRNFPRHSRPVPPAASTEPRTEPSVLPSELSARSGLAHRDLDHHSLGLVLPSACRCPQPAPAVSLNLSASARHSNLATQRPRRPHRKTPRMPPACIRPWPIHALAQACFVIVHAVLRARNFRHRWTLAGMSDACSQRTVIYNISFCAPPDGAHSL</sequence>
<feature type="region of interest" description="Disordered" evidence="1">
    <location>
        <begin position="39"/>
        <end position="75"/>
    </location>
</feature>
<gene>
    <name evidence="2" type="ORF">CALVIDRAFT_40261</name>
</gene>
<accession>A0A167P1R8</accession>
<protein>
    <submittedName>
        <fullName evidence="2">Uncharacterized protein</fullName>
    </submittedName>
</protein>
<keyword evidence="3" id="KW-1185">Reference proteome</keyword>
<evidence type="ECO:0000313" key="3">
    <source>
        <dbReference type="Proteomes" id="UP000076738"/>
    </source>
</evidence>
<dbReference type="Proteomes" id="UP000076738">
    <property type="component" value="Unassembled WGS sequence"/>
</dbReference>
<feature type="compositionally biased region" description="Polar residues" evidence="1">
    <location>
        <begin position="111"/>
        <end position="120"/>
    </location>
</feature>
<proteinExistence type="predicted"/>